<organism evidence="1 2">
    <name type="scientific">Saponaria officinalis</name>
    <name type="common">Common soapwort</name>
    <name type="synonym">Lychnis saponaria</name>
    <dbReference type="NCBI Taxonomy" id="3572"/>
    <lineage>
        <taxon>Eukaryota</taxon>
        <taxon>Viridiplantae</taxon>
        <taxon>Streptophyta</taxon>
        <taxon>Embryophyta</taxon>
        <taxon>Tracheophyta</taxon>
        <taxon>Spermatophyta</taxon>
        <taxon>Magnoliopsida</taxon>
        <taxon>eudicotyledons</taxon>
        <taxon>Gunneridae</taxon>
        <taxon>Pentapetalae</taxon>
        <taxon>Caryophyllales</taxon>
        <taxon>Caryophyllaceae</taxon>
        <taxon>Caryophylleae</taxon>
        <taxon>Saponaria</taxon>
    </lineage>
</organism>
<protein>
    <submittedName>
        <fullName evidence="1">Uncharacterized protein</fullName>
    </submittedName>
</protein>
<gene>
    <name evidence="1" type="ORF">RND81_06G113900</name>
</gene>
<proteinExistence type="predicted"/>
<dbReference type="Proteomes" id="UP001443914">
    <property type="component" value="Unassembled WGS sequence"/>
</dbReference>
<dbReference type="InterPro" id="IPR012442">
    <property type="entry name" value="DUF1645_plant"/>
</dbReference>
<dbReference type="Pfam" id="PF07816">
    <property type="entry name" value="DUF1645"/>
    <property type="match status" value="1"/>
</dbReference>
<dbReference type="AlphaFoldDB" id="A0AAW1KA14"/>
<reference evidence="1" key="1">
    <citation type="submission" date="2024-03" db="EMBL/GenBank/DDBJ databases">
        <title>WGS assembly of Saponaria officinalis var. Norfolk2.</title>
        <authorList>
            <person name="Jenkins J."/>
            <person name="Shu S."/>
            <person name="Grimwood J."/>
            <person name="Barry K."/>
            <person name="Goodstein D."/>
            <person name="Schmutz J."/>
            <person name="Leebens-Mack J."/>
            <person name="Osbourn A."/>
        </authorList>
    </citation>
    <scope>NUCLEOTIDE SEQUENCE [LARGE SCALE GENOMIC DNA]</scope>
    <source>
        <strain evidence="1">JIC</strain>
    </source>
</reference>
<dbReference type="EMBL" id="JBDFQZ010000006">
    <property type="protein sequence ID" value="KAK9714707.1"/>
    <property type="molecule type" value="Genomic_DNA"/>
</dbReference>
<sequence length="102" mass="11511">MKLCLDLVELTIKQTRVLVENSEESSEKLGPPVDKVFVVPPSPAAESSGSMSEGPYCVWRTAAESPSPELRRKSNSTGFYRFWRMKDLLARSNSVLLWFFPT</sequence>
<accession>A0AAW1KA14</accession>
<keyword evidence="2" id="KW-1185">Reference proteome</keyword>
<comment type="caution">
    <text evidence="1">The sequence shown here is derived from an EMBL/GenBank/DDBJ whole genome shotgun (WGS) entry which is preliminary data.</text>
</comment>
<evidence type="ECO:0000313" key="1">
    <source>
        <dbReference type="EMBL" id="KAK9714707.1"/>
    </source>
</evidence>
<evidence type="ECO:0000313" key="2">
    <source>
        <dbReference type="Proteomes" id="UP001443914"/>
    </source>
</evidence>
<name>A0AAW1KA14_SAPOF</name>